<dbReference type="GO" id="GO:0016020">
    <property type="term" value="C:membrane"/>
    <property type="evidence" value="ECO:0007669"/>
    <property type="project" value="InterPro"/>
</dbReference>
<dbReference type="InterPro" id="IPR000620">
    <property type="entry name" value="EamA_dom"/>
</dbReference>
<evidence type="ECO:0000256" key="5">
    <source>
        <dbReference type="ARBA" id="ARBA00022989"/>
    </source>
</evidence>
<reference evidence="10" key="1">
    <citation type="submission" date="2016-10" db="EMBL/GenBank/DDBJ databases">
        <authorList>
            <person name="Varghese N."/>
            <person name="Submissions S."/>
        </authorList>
    </citation>
    <scope>NUCLEOTIDE SEQUENCE [LARGE SCALE GENOMIC DNA]</scope>
    <source>
        <strain evidence="10">DSM 18579</strain>
    </source>
</reference>
<comment type="subcellular location">
    <subcellularLocation>
        <location evidence="1">Cell membrane</location>
        <topology evidence="1">Multi-pass membrane protein</topology>
    </subcellularLocation>
</comment>
<evidence type="ECO:0000256" key="4">
    <source>
        <dbReference type="ARBA" id="ARBA00022692"/>
    </source>
</evidence>
<keyword evidence="6 7" id="KW-0472">Membrane</keyword>
<feature type="transmembrane region" description="Helical" evidence="7">
    <location>
        <begin position="147"/>
        <end position="163"/>
    </location>
</feature>
<evidence type="ECO:0000259" key="8">
    <source>
        <dbReference type="Pfam" id="PF00892"/>
    </source>
</evidence>
<evidence type="ECO:0000313" key="9">
    <source>
        <dbReference type="EMBL" id="SET19218.1"/>
    </source>
</evidence>
<dbReference type="InterPro" id="IPR037185">
    <property type="entry name" value="EmrE-like"/>
</dbReference>
<feature type="transmembrane region" description="Helical" evidence="7">
    <location>
        <begin position="242"/>
        <end position="259"/>
    </location>
</feature>
<feature type="transmembrane region" description="Helical" evidence="7">
    <location>
        <begin position="122"/>
        <end position="141"/>
    </location>
</feature>
<comment type="similarity">
    <text evidence="2">Belongs to the EamA transporter family.</text>
</comment>
<dbReference type="Pfam" id="PF00892">
    <property type="entry name" value="EamA"/>
    <property type="match status" value="2"/>
</dbReference>
<dbReference type="PANTHER" id="PTHR22911:SF79">
    <property type="entry name" value="MOBA-LIKE NTP TRANSFERASE DOMAIN-CONTAINING PROTEIN"/>
    <property type="match status" value="1"/>
</dbReference>
<evidence type="ECO:0000256" key="2">
    <source>
        <dbReference type="ARBA" id="ARBA00007362"/>
    </source>
</evidence>
<dbReference type="OrthoDB" id="9150437at2"/>
<feature type="transmembrane region" description="Helical" evidence="7">
    <location>
        <begin position="265"/>
        <end position="282"/>
    </location>
</feature>
<feature type="transmembrane region" description="Helical" evidence="7">
    <location>
        <begin position="61"/>
        <end position="81"/>
    </location>
</feature>
<feature type="domain" description="EamA" evidence="8">
    <location>
        <begin position="14"/>
        <end position="136"/>
    </location>
</feature>
<dbReference type="RefSeq" id="WP_093319510.1">
    <property type="nucleotide sequence ID" value="NZ_FOHV01000011.1"/>
</dbReference>
<sequence>MNTESIARLKIHFCVLLWGFTGILGVYITLPALDLVWWRMLLVAGILFLIPTVWRSIRKIPLKLIGIYCVIGLFVGLHWYTFYDSIKHSNASIAATCMAFAPLFISLIEPIVFRRGFSYKELLLSLLVIPAIILVVGGVSIEMYKGIVLGAISAFFVAAFSIMNKKWSSLAPPLAVTAIEMLSGTLLLSAIILLKSDSNAIFIIPNLQDFILLVVLSLFCTLLPFALSLVALRQLSAYSVQLIINLEPVYTIILAIILLGEQKDLSLAFYIGVILLISTVMLHPKIQNFKLKQSYDSA</sequence>
<feature type="transmembrane region" description="Helical" evidence="7">
    <location>
        <begin position="210"/>
        <end position="230"/>
    </location>
</feature>
<feature type="transmembrane region" description="Helical" evidence="7">
    <location>
        <begin position="93"/>
        <end position="113"/>
    </location>
</feature>
<evidence type="ECO:0000256" key="3">
    <source>
        <dbReference type="ARBA" id="ARBA00022475"/>
    </source>
</evidence>
<evidence type="ECO:0000256" key="1">
    <source>
        <dbReference type="ARBA" id="ARBA00004651"/>
    </source>
</evidence>
<dbReference type="PANTHER" id="PTHR22911">
    <property type="entry name" value="ACYL-MALONYL CONDENSING ENZYME-RELATED"/>
    <property type="match status" value="1"/>
</dbReference>
<feature type="transmembrane region" description="Helical" evidence="7">
    <location>
        <begin position="12"/>
        <end position="30"/>
    </location>
</feature>
<evidence type="ECO:0000313" key="10">
    <source>
        <dbReference type="Proteomes" id="UP000242642"/>
    </source>
</evidence>
<feature type="transmembrane region" description="Helical" evidence="7">
    <location>
        <begin position="36"/>
        <end position="54"/>
    </location>
</feature>
<keyword evidence="10" id="KW-1185">Reference proteome</keyword>
<keyword evidence="4 7" id="KW-0812">Transmembrane</keyword>
<keyword evidence="5 7" id="KW-1133">Transmembrane helix</keyword>
<feature type="domain" description="EamA" evidence="8">
    <location>
        <begin position="145"/>
        <end position="278"/>
    </location>
</feature>
<dbReference type="AlphaFoldDB" id="A0A1I0CHZ4"/>
<gene>
    <name evidence="9" type="ORF">SAMN02583745_01620</name>
</gene>
<feature type="transmembrane region" description="Helical" evidence="7">
    <location>
        <begin position="175"/>
        <end position="194"/>
    </location>
</feature>
<proteinExistence type="inferred from homology"/>
<dbReference type="EMBL" id="FOHV01000011">
    <property type="protein sequence ID" value="SET19218.1"/>
    <property type="molecule type" value="Genomic_DNA"/>
</dbReference>
<dbReference type="Proteomes" id="UP000242642">
    <property type="component" value="Unassembled WGS sequence"/>
</dbReference>
<evidence type="ECO:0000256" key="6">
    <source>
        <dbReference type="ARBA" id="ARBA00023136"/>
    </source>
</evidence>
<organism evidence="9 10">
    <name type="scientific">Thorsellia anophelis DSM 18579</name>
    <dbReference type="NCBI Taxonomy" id="1123402"/>
    <lineage>
        <taxon>Bacteria</taxon>
        <taxon>Pseudomonadati</taxon>
        <taxon>Pseudomonadota</taxon>
        <taxon>Gammaproteobacteria</taxon>
        <taxon>Enterobacterales</taxon>
        <taxon>Thorselliaceae</taxon>
        <taxon>Thorsellia</taxon>
    </lineage>
</organism>
<evidence type="ECO:0000256" key="7">
    <source>
        <dbReference type="SAM" id="Phobius"/>
    </source>
</evidence>
<name>A0A1I0CHZ4_9GAMM</name>
<dbReference type="STRING" id="1123402.SAMN02583745_01620"/>
<protein>
    <submittedName>
        <fullName evidence="9">Threonine/homoserine efflux transporter RhtA</fullName>
    </submittedName>
</protein>
<keyword evidence="3" id="KW-1003">Cell membrane</keyword>
<dbReference type="SUPFAM" id="SSF103481">
    <property type="entry name" value="Multidrug resistance efflux transporter EmrE"/>
    <property type="match status" value="2"/>
</dbReference>
<accession>A0A1I0CHZ4</accession>